<feature type="transmembrane region" description="Helical" evidence="10">
    <location>
        <begin position="579"/>
        <end position="599"/>
    </location>
</feature>
<feature type="transmembrane region" description="Helical" evidence="10">
    <location>
        <begin position="651"/>
        <end position="671"/>
    </location>
</feature>
<gene>
    <name evidence="13" type="ORF">CALVIDRAFT_559965</name>
</gene>
<keyword evidence="8 10" id="KW-0472">Membrane</keyword>
<evidence type="ECO:0000313" key="14">
    <source>
        <dbReference type="Proteomes" id="UP000076738"/>
    </source>
</evidence>
<feature type="compositionally biased region" description="Acidic residues" evidence="9">
    <location>
        <begin position="20"/>
        <end position="37"/>
    </location>
</feature>
<feature type="transmembrane region" description="Helical" evidence="10">
    <location>
        <begin position="1007"/>
        <end position="1024"/>
    </location>
</feature>
<dbReference type="GO" id="GO:0012505">
    <property type="term" value="C:endomembrane system"/>
    <property type="evidence" value="ECO:0007669"/>
    <property type="project" value="UniProtKB-SubCell"/>
</dbReference>
<feature type="transmembrane region" description="Helical" evidence="10">
    <location>
        <begin position="940"/>
        <end position="961"/>
    </location>
</feature>
<keyword evidence="4" id="KW-0597">Phosphoprotein</keyword>
<feature type="transmembrane region" description="Helical" evidence="10">
    <location>
        <begin position="482"/>
        <end position="503"/>
    </location>
</feature>
<dbReference type="PANTHER" id="PTHR31503:SF10">
    <property type="entry name" value="VNX1 PROTEIN"/>
    <property type="match status" value="1"/>
</dbReference>
<keyword evidence="6 10" id="KW-1133">Transmembrane helix</keyword>
<protein>
    <recommendedName>
        <fullName evidence="15">Calcium permease</fullName>
    </recommendedName>
</protein>
<evidence type="ECO:0000256" key="3">
    <source>
        <dbReference type="ARBA" id="ARBA00022448"/>
    </source>
</evidence>
<dbReference type="GO" id="GO:0005774">
    <property type="term" value="C:vacuolar membrane"/>
    <property type="evidence" value="ECO:0007669"/>
    <property type="project" value="UniProtKB-ARBA"/>
</dbReference>
<evidence type="ECO:0008006" key="15">
    <source>
        <dbReference type="Google" id="ProtNLM"/>
    </source>
</evidence>
<dbReference type="InterPro" id="IPR004713">
    <property type="entry name" value="CaH_exchang"/>
</dbReference>
<evidence type="ECO:0000256" key="7">
    <source>
        <dbReference type="ARBA" id="ARBA00023065"/>
    </source>
</evidence>
<dbReference type="GO" id="GO:0015369">
    <property type="term" value="F:calcium:proton antiporter activity"/>
    <property type="evidence" value="ECO:0007669"/>
    <property type="project" value="TreeGrafter"/>
</dbReference>
<dbReference type="InterPro" id="IPR005185">
    <property type="entry name" value="YccF"/>
</dbReference>
<dbReference type="OrthoDB" id="16982at2759"/>
<comment type="subcellular location">
    <subcellularLocation>
        <location evidence="1">Endomembrane system</location>
        <topology evidence="1">Multi-pass membrane protein</topology>
    </subcellularLocation>
</comment>
<evidence type="ECO:0000259" key="12">
    <source>
        <dbReference type="Pfam" id="PF03733"/>
    </source>
</evidence>
<feature type="transmembrane region" description="Helical" evidence="10">
    <location>
        <begin position="441"/>
        <end position="462"/>
    </location>
</feature>
<feature type="domain" description="Sodium/calcium exchanger membrane region" evidence="11">
    <location>
        <begin position="482"/>
        <end position="667"/>
    </location>
</feature>
<evidence type="ECO:0000256" key="2">
    <source>
        <dbReference type="ARBA" id="ARBA00008170"/>
    </source>
</evidence>
<evidence type="ECO:0000256" key="10">
    <source>
        <dbReference type="SAM" id="Phobius"/>
    </source>
</evidence>
<evidence type="ECO:0000256" key="6">
    <source>
        <dbReference type="ARBA" id="ARBA00022989"/>
    </source>
</evidence>
<dbReference type="Pfam" id="PF03733">
    <property type="entry name" value="YccF"/>
    <property type="match status" value="1"/>
</dbReference>
<dbReference type="AlphaFoldDB" id="A0A167RWG6"/>
<name>A0A167RWG6_CALVF</name>
<feature type="compositionally biased region" description="Polar residues" evidence="9">
    <location>
        <begin position="731"/>
        <end position="761"/>
    </location>
</feature>
<evidence type="ECO:0000256" key="1">
    <source>
        <dbReference type="ARBA" id="ARBA00004127"/>
    </source>
</evidence>
<feature type="transmembrane region" description="Helical" evidence="10">
    <location>
        <begin position="121"/>
        <end position="145"/>
    </location>
</feature>
<dbReference type="STRING" id="1330018.A0A167RWG6"/>
<accession>A0A167RWG6</accession>
<evidence type="ECO:0000256" key="9">
    <source>
        <dbReference type="SAM" id="MobiDB-lite"/>
    </source>
</evidence>
<organism evidence="13 14">
    <name type="scientific">Calocera viscosa (strain TUFC12733)</name>
    <dbReference type="NCBI Taxonomy" id="1330018"/>
    <lineage>
        <taxon>Eukaryota</taxon>
        <taxon>Fungi</taxon>
        <taxon>Dikarya</taxon>
        <taxon>Basidiomycota</taxon>
        <taxon>Agaricomycotina</taxon>
        <taxon>Dacrymycetes</taxon>
        <taxon>Dacrymycetales</taxon>
        <taxon>Dacrymycetaceae</taxon>
        <taxon>Calocera</taxon>
    </lineage>
</organism>
<feature type="compositionally biased region" description="Basic and acidic residues" evidence="9">
    <location>
        <begin position="182"/>
        <end position="202"/>
    </location>
</feature>
<keyword evidence="7" id="KW-0406">Ion transport</keyword>
<dbReference type="Proteomes" id="UP000076738">
    <property type="component" value="Unassembled WGS sequence"/>
</dbReference>
<comment type="similarity">
    <text evidence="2">Belongs to the Ca(2+):cation antiporter (CaCA) (TC 2.A.19) family.</text>
</comment>
<dbReference type="Pfam" id="PF01699">
    <property type="entry name" value="Na_Ca_ex"/>
    <property type="match status" value="2"/>
</dbReference>
<keyword evidence="14" id="KW-1185">Reference proteome</keyword>
<feature type="domain" description="Sodium/calcium exchanger membrane region" evidence="11">
    <location>
        <begin position="871"/>
        <end position="1022"/>
    </location>
</feature>
<feature type="transmembrane region" description="Helical" evidence="10">
    <location>
        <begin position="515"/>
        <end position="534"/>
    </location>
</feature>
<keyword evidence="3" id="KW-0813">Transport</keyword>
<feature type="region of interest" description="Disordered" evidence="9">
    <location>
        <begin position="720"/>
        <end position="771"/>
    </location>
</feature>
<reference evidence="13 14" key="1">
    <citation type="journal article" date="2016" name="Mol. Biol. Evol.">
        <title>Comparative Genomics of Early-Diverging Mushroom-Forming Fungi Provides Insights into the Origins of Lignocellulose Decay Capabilities.</title>
        <authorList>
            <person name="Nagy L.G."/>
            <person name="Riley R."/>
            <person name="Tritt A."/>
            <person name="Adam C."/>
            <person name="Daum C."/>
            <person name="Floudas D."/>
            <person name="Sun H."/>
            <person name="Yadav J.S."/>
            <person name="Pangilinan J."/>
            <person name="Larsson K.H."/>
            <person name="Matsuura K."/>
            <person name="Barry K."/>
            <person name="Labutti K."/>
            <person name="Kuo R."/>
            <person name="Ohm R.A."/>
            <person name="Bhattacharya S.S."/>
            <person name="Shirouzu T."/>
            <person name="Yoshinaga Y."/>
            <person name="Martin F.M."/>
            <person name="Grigoriev I.V."/>
            <person name="Hibbett D.S."/>
        </authorList>
    </citation>
    <scope>NUCLEOTIDE SEQUENCE [LARGE SCALE GENOMIC DNA]</scope>
    <source>
        <strain evidence="13 14">TUFC12733</strain>
    </source>
</reference>
<dbReference type="EMBL" id="KV417267">
    <property type="protein sequence ID" value="KZP01352.1"/>
    <property type="molecule type" value="Genomic_DNA"/>
</dbReference>
<feature type="transmembrane region" description="Helical" evidence="10">
    <location>
        <begin position="330"/>
        <end position="356"/>
    </location>
</feature>
<proteinExistence type="inferred from homology"/>
<feature type="domain" description="Inner membrane component" evidence="12">
    <location>
        <begin position="119"/>
        <end position="169"/>
    </location>
</feature>
<dbReference type="InterPro" id="IPR044880">
    <property type="entry name" value="NCX_ion-bd_dom_sf"/>
</dbReference>
<keyword evidence="5 10" id="KW-0812">Transmembrane</keyword>
<feature type="transmembrane region" description="Helical" evidence="10">
    <location>
        <begin position="981"/>
        <end position="998"/>
    </location>
</feature>
<dbReference type="FunFam" id="1.20.1420.30:FF:000014">
    <property type="entry name" value="Cation/H+ exchanger protein 2"/>
    <property type="match status" value="1"/>
</dbReference>
<evidence type="ECO:0000256" key="4">
    <source>
        <dbReference type="ARBA" id="ARBA00022553"/>
    </source>
</evidence>
<feature type="compositionally biased region" description="Acidic residues" evidence="9">
    <location>
        <begin position="219"/>
        <end position="229"/>
    </location>
</feature>
<feature type="region of interest" description="Disordered" evidence="9">
    <location>
        <begin position="179"/>
        <end position="299"/>
    </location>
</feature>
<sequence>MTRSASVATAGSRVSRDERDYTDEDDEDGVPEDDGELETGNAGDDNSPDEAEQLEEQIASHLEEDPVTLKERQSLINVEHPFGLPIWKPALYKKSRTVTRNAETAIHSVPSHERHMTPGNIFWTVAFGWWLSLICICVAAVISAFPFGGRRYAWIIYGLGWYIVWPFGKYVEGDLPEDVETEREWSRVRDEENAAQEARARSGSESGGTIKVVSQAPIDESEEEGEADDSEFRPGPESSSSEQQDPFADPPPSATPLASSSNWVPPPTERSLLLPHVDTRDSESTIMPGTGNGARNNKPMGAKIYDTIPDRAPPVTYPPNTQPGEFLGRLMYWILYPLVIAPVQLIICLLCFGMVLPIPMAKLNWALVKLLMTRPLSIRFCSPPAVIVTTQNGVDIGQTTVKRTRLHAGQAAPSGAPRSTVLLCTYRAAGLQYYKYTIGGVNIIFVNLLPFVFFVIFDAFVLLPLKEAHPTPFLNIIASRPLIFILALLSVIPLSYFIGMAVASISAQSSIGMGAVINATFGSIIEIILYGMALNQGKGLLVEGSIVGSLLAGVLLMPGASMCSGALRRKEQKFNAKSAGVTSTMLIMAIIGTLTPTLFYQTYGNFRLSCVGCPAELPGKDPDQPWMCKQCFYEHPDPTTDPFYQETVKSLMYFCASILLFSYLIGLWFSLRTHATQIWQNPQQLMHHLEGGGQPGRPVPPSTGRMFSVYNKLVNQQLSKSPLPTHRTVSRRPSNATTIGSTYGGQQDRSVGQQMPSTVNTPRAGPPNASPIASRRVYSTSNGVPGAGYGPLIDTVNQAVKSTTNYQNHQPLPLPPNLTTDDFTRAVAVATVSALRQQQAVSPVRPRTAMGQHEVAAEGGHESPSWSRTVSACVLLACTALYAAIAEVLVDVVDVILEGSGIDEKFLGLTLFALVPNTTEFMNAMSFAMNGNIALSMEIGSAYALQVCLLQIPAMVAFSAWYNPRRVGDSADTFTLIFPRWDVIAIILSIFLLTYVYIEAKSNYHRGSTLILSYLVLMAGFYFAPGRPVGTDIGHTVKFPVIEIDNMSSLMVQPSWMQHAKAVLLSLWTR</sequence>
<evidence type="ECO:0000259" key="11">
    <source>
        <dbReference type="Pfam" id="PF01699"/>
    </source>
</evidence>
<feature type="transmembrane region" description="Helical" evidence="10">
    <location>
        <begin position="546"/>
        <end position="567"/>
    </location>
</feature>
<evidence type="ECO:0000256" key="8">
    <source>
        <dbReference type="ARBA" id="ARBA00023136"/>
    </source>
</evidence>
<evidence type="ECO:0000256" key="5">
    <source>
        <dbReference type="ARBA" id="ARBA00022692"/>
    </source>
</evidence>
<dbReference type="GO" id="GO:0006874">
    <property type="term" value="P:intracellular calcium ion homeostasis"/>
    <property type="evidence" value="ECO:0007669"/>
    <property type="project" value="TreeGrafter"/>
</dbReference>
<feature type="region of interest" description="Disordered" evidence="9">
    <location>
        <begin position="1"/>
        <end position="52"/>
    </location>
</feature>
<evidence type="ECO:0000313" key="13">
    <source>
        <dbReference type="EMBL" id="KZP01352.1"/>
    </source>
</evidence>
<dbReference type="InterPro" id="IPR004837">
    <property type="entry name" value="NaCa_Exmemb"/>
</dbReference>
<dbReference type="Gene3D" id="1.20.1420.30">
    <property type="entry name" value="NCX, central ion-binding region"/>
    <property type="match status" value="2"/>
</dbReference>
<dbReference type="PANTHER" id="PTHR31503">
    <property type="entry name" value="VACUOLAR CALCIUM ION TRANSPORTER"/>
    <property type="match status" value="1"/>
</dbReference>